<sequence>MNNEYYDLPTIKAIPIGDYLHACGIEPAKRYNGYALYHAPYREAPNASLKVDFRQNLWHDYGTSQGGSIIDLVMQMRGCSAYEAMAYLAERKAATLASFSFHREAHVEQIRVEQQPRNARRILFISEELPLHLQSYLREVRKIDLAVASPYLRHIRYEVGGREYSAIGFLNRAGGYELRDDKTFKGTIAPKDISVIAGQANNAPHCIFEGFIDFLSYLTKKGKEAISPSIVLNSVSNIHRAVAYLHENNIFSVCTFLDNDEAGRQTLKSLQSAGIKVEDMSRHYSRYKDLNDYHISRQQAMEQKQKKPQLVVKRGFRR</sequence>
<reference evidence="1 2" key="1">
    <citation type="submission" date="2014-08" db="EMBL/GenBank/DDBJ databases">
        <title>Porphyromonas gingivicanis strain:COT-022_OH1391 Genome sequencing.</title>
        <authorList>
            <person name="Wallis C."/>
            <person name="Deusch O."/>
            <person name="O'Flynn C."/>
            <person name="Davis I."/>
            <person name="Jospin G."/>
            <person name="Darling A.E."/>
            <person name="Coil D.A."/>
            <person name="Alexiev A."/>
            <person name="Horsfall A."/>
            <person name="Kirkwood N."/>
            <person name="Harris S."/>
            <person name="Eisen J.A."/>
        </authorList>
    </citation>
    <scope>NUCLEOTIDE SEQUENCE [LARGE SCALE GENOMIC DNA]</scope>
    <source>
        <strain evidence="2">COT-022 OH1391</strain>
    </source>
</reference>
<dbReference type="GO" id="GO:0008270">
    <property type="term" value="F:zinc ion binding"/>
    <property type="evidence" value="ECO:0007669"/>
    <property type="project" value="InterPro"/>
</dbReference>
<dbReference type="GO" id="GO:0006260">
    <property type="term" value="P:DNA replication"/>
    <property type="evidence" value="ECO:0007669"/>
    <property type="project" value="InterPro"/>
</dbReference>
<name>A0A0A2G203_9PORP</name>
<dbReference type="RefSeq" id="WP_036884860.1">
    <property type="nucleotide sequence ID" value="NZ_JQZW01000014.1"/>
</dbReference>
<dbReference type="AlphaFoldDB" id="A0A0A2G203"/>
<keyword evidence="2" id="KW-1185">Reference proteome</keyword>
<dbReference type="eggNOG" id="COG0358">
    <property type="taxonomic scope" value="Bacteria"/>
</dbReference>
<gene>
    <name evidence="1" type="ORF">HQ36_07550</name>
</gene>
<dbReference type="SUPFAM" id="SSF57783">
    <property type="entry name" value="Zinc beta-ribbon"/>
    <property type="match status" value="1"/>
</dbReference>
<dbReference type="InterPro" id="IPR036977">
    <property type="entry name" value="DNA_primase_Znf_CHC2"/>
</dbReference>
<evidence type="ECO:0000313" key="2">
    <source>
        <dbReference type="Proteomes" id="UP000030134"/>
    </source>
</evidence>
<dbReference type="STRING" id="266762.HQ36_07550"/>
<dbReference type="GO" id="GO:0003677">
    <property type="term" value="F:DNA binding"/>
    <property type="evidence" value="ECO:0007669"/>
    <property type="project" value="InterPro"/>
</dbReference>
<evidence type="ECO:0000313" key="1">
    <source>
        <dbReference type="EMBL" id="KGN97308.1"/>
    </source>
</evidence>
<proteinExistence type="predicted"/>
<accession>A0A0A2G203</accession>
<dbReference type="OrthoDB" id="8536512at2"/>
<comment type="caution">
    <text evidence="1">The sequence shown here is derived from an EMBL/GenBank/DDBJ whole genome shotgun (WGS) entry which is preliminary data.</text>
</comment>
<dbReference type="Gene3D" id="3.90.580.10">
    <property type="entry name" value="Zinc finger, CHC2-type domain"/>
    <property type="match status" value="1"/>
</dbReference>
<organism evidence="1 2">
    <name type="scientific">Porphyromonas gingivicanis</name>
    <dbReference type="NCBI Taxonomy" id="266762"/>
    <lineage>
        <taxon>Bacteria</taxon>
        <taxon>Pseudomonadati</taxon>
        <taxon>Bacteroidota</taxon>
        <taxon>Bacteroidia</taxon>
        <taxon>Bacteroidales</taxon>
        <taxon>Porphyromonadaceae</taxon>
        <taxon>Porphyromonas</taxon>
    </lineage>
</organism>
<dbReference type="Gene3D" id="3.40.1360.10">
    <property type="match status" value="1"/>
</dbReference>
<dbReference type="EMBL" id="JQZW01000014">
    <property type="protein sequence ID" value="KGN97308.1"/>
    <property type="molecule type" value="Genomic_DNA"/>
</dbReference>
<dbReference type="Pfam" id="PF13155">
    <property type="entry name" value="Toprim_2"/>
    <property type="match status" value="1"/>
</dbReference>
<protein>
    <submittedName>
        <fullName evidence="1">Mobilization protein</fullName>
    </submittedName>
</protein>
<dbReference type="Proteomes" id="UP000030134">
    <property type="component" value="Unassembled WGS sequence"/>
</dbReference>